<protein>
    <submittedName>
        <fullName evidence="3">Dimer_Tnp_hAT domain-containing protein</fullName>
    </submittedName>
</protein>
<reference evidence="3" key="2">
    <citation type="submission" date="2015-08" db="UniProtKB">
        <authorList>
            <consortium name="WormBaseParasite"/>
        </authorList>
    </citation>
    <scope>IDENTIFICATION</scope>
</reference>
<accession>A0A0K0FAW5</accession>
<feature type="compositionally biased region" description="Acidic residues" evidence="1">
    <location>
        <begin position="168"/>
        <end position="188"/>
    </location>
</feature>
<proteinExistence type="predicted"/>
<name>A0A0K0FAW5_STRVS</name>
<feature type="region of interest" description="Disordered" evidence="1">
    <location>
        <begin position="166"/>
        <end position="188"/>
    </location>
</feature>
<dbReference type="Proteomes" id="UP000035680">
    <property type="component" value="Unassembled WGS sequence"/>
</dbReference>
<reference evidence="2" key="1">
    <citation type="submission" date="2014-07" db="EMBL/GenBank/DDBJ databases">
        <authorList>
            <person name="Martin A.A"/>
            <person name="De Silva N."/>
        </authorList>
    </citation>
    <scope>NUCLEOTIDE SEQUENCE</scope>
</reference>
<evidence type="ECO:0000313" key="2">
    <source>
        <dbReference type="Proteomes" id="UP000035680"/>
    </source>
</evidence>
<dbReference type="WBParaSite" id="SVE_0597100.1">
    <property type="protein sequence ID" value="SVE_0597100.1"/>
    <property type="gene ID" value="SVE_0597100"/>
</dbReference>
<organism evidence="2 3">
    <name type="scientific">Strongyloides venezuelensis</name>
    <name type="common">Threadworm</name>
    <dbReference type="NCBI Taxonomy" id="75913"/>
    <lineage>
        <taxon>Eukaryota</taxon>
        <taxon>Metazoa</taxon>
        <taxon>Ecdysozoa</taxon>
        <taxon>Nematoda</taxon>
        <taxon>Chromadorea</taxon>
        <taxon>Rhabditida</taxon>
        <taxon>Tylenchina</taxon>
        <taxon>Panagrolaimomorpha</taxon>
        <taxon>Strongyloidoidea</taxon>
        <taxon>Strongyloididae</taxon>
        <taxon>Strongyloides</taxon>
    </lineage>
</organism>
<keyword evidence="2" id="KW-1185">Reference proteome</keyword>
<evidence type="ECO:0000313" key="3">
    <source>
        <dbReference type="WBParaSite" id="SVE_0597100.1"/>
    </source>
</evidence>
<dbReference type="AlphaFoldDB" id="A0A0K0FAW5"/>
<sequence length="188" mass="22271">MQSVLGLCYLSQELNININELKNKCSHHAIILFKSTYAIFGERYKQFTKLHNVIHTKYMLDYFNIQVLHFSTIRFESANSRIKSMLLLSKNRRNIAKTTISKAIFFSYLENYKDNDEENYINDNRNWIYEINETVCFDITLNRSDIENSFIDNVIKTIEKSFSSENSTIDETDDDETYQEETIDFDSD</sequence>
<evidence type="ECO:0000256" key="1">
    <source>
        <dbReference type="SAM" id="MobiDB-lite"/>
    </source>
</evidence>